<organism evidence="1 2">
    <name type="scientific">Artemia franciscana</name>
    <name type="common">Brine shrimp</name>
    <name type="synonym">Artemia sanfranciscana</name>
    <dbReference type="NCBI Taxonomy" id="6661"/>
    <lineage>
        <taxon>Eukaryota</taxon>
        <taxon>Metazoa</taxon>
        <taxon>Ecdysozoa</taxon>
        <taxon>Arthropoda</taxon>
        <taxon>Crustacea</taxon>
        <taxon>Branchiopoda</taxon>
        <taxon>Anostraca</taxon>
        <taxon>Artemiidae</taxon>
        <taxon>Artemia</taxon>
    </lineage>
</organism>
<comment type="caution">
    <text evidence="1">The sequence shown here is derived from an EMBL/GenBank/DDBJ whole genome shotgun (WGS) entry which is preliminary data.</text>
</comment>
<feature type="non-terminal residue" evidence="1">
    <location>
        <position position="50"/>
    </location>
</feature>
<sequence length="50" mass="5792">VWIIPALTFVPISDVVSAFEDLQDDFGTDLTELIDYFEDTYIGRPKRNQK</sequence>
<name>A0AA88HW61_ARTSF</name>
<protein>
    <submittedName>
        <fullName evidence="1">Uncharacterized protein</fullName>
    </submittedName>
</protein>
<dbReference type="AlphaFoldDB" id="A0AA88HW61"/>
<feature type="non-terminal residue" evidence="1">
    <location>
        <position position="1"/>
    </location>
</feature>
<evidence type="ECO:0000313" key="1">
    <source>
        <dbReference type="EMBL" id="KAK2716960.1"/>
    </source>
</evidence>
<proteinExistence type="predicted"/>
<evidence type="ECO:0000313" key="2">
    <source>
        <dbReference type="Proteomes" id="UP001187531"/>
    </source>
</evidence>
<dbReference type="Proteomes" id="UP001187531">
    <property type="component" value="Unassembled WGS sequence"/>
</dbReference>
<reference evidence="1" key="1">
    <citation type="submission" date="2023-07" db="EMBL/GenBank/DDBJ databases">
        <title>Chromosome-level genome assembly of Artemia franciscana.</title>
        <authorList>
            <person name="Jo E."/>
        </authorList>
    </citation>
    <scope>NUCLEOTIDE SEQUENCE</scope>
    <source>
        <tissue evidence="1">Whole body</tissue>
    </source>
</reference>
<accession>A0AA88HW61</accession>
<dbReference type="EMBL" id="JAVRJZ010000011">
    <property type="protein sequence ID" value="KAK2716960.1"/>
    <property type="molecule type" value="Genomic_DNA"/>
</dbReference>
<gene>
    <name evidence="1" type="ORF">QYM36_007191</name>
</gene>
<keyword evidence="2" id="KW-1185">Reference proteome</keyword>